<proteinExistence type="predicted"/>
<accession>A0ACB6QW55</accession>
<dbReference type="EMBL" id="MU003505">
    <property type="protein sequence ID" value="KAF2471166.1"/>
    <property type="molecule type" value="Genomic_DNA"/>
</dbReference>
<keyword evidence="2" id="KW-1185">Reference proteome</keyword>
<reference evidence="1" key="1">
    <citation type="journal article" date="2020" name="Stud. Mycol.">
        <title>101 Dothideomycetes genomes: a test case for predicting lifestyles and emergence of pathogens.</title>
        <authorList>
            <person name="Haridas S."/>
            <person name="Albert R."/>
            <person name="Binder M."/>
            <person name="Bloem J."/>
            <person name="Labutti K."/>
            <person name="Salamov A."/>
            <person name="Andreopoulos B."/>
            <person name="Baker S."/>
            <person name="Barry K."/>
            <person name="Bills G."/>
            <person name="Bluhm B."/>
            <person name="Cannon C."/>
            <person name="Castanera R."/>
            <person name="Culley D."/>
            <person name="Daum C."/>
            <person name="Ezra D."/>
            <person name="Gonzalez J."/>
            <person name="Henrissat B."/>
            <person name="Kuo A."/>
            <person name="Liang C."/>
            <person name="Lipzen A."/>
            <person name="Lutzoni F."/>
            <person name="Magnuson J."/>
            <person name="Mondo S."/>
            <person name="Nolan M."/>
            <person name="Ohm R."/>
            <person name="Pangilinan J."/>
            <person name="Park H.-J."/>
            <person name="Ramirez L."/>
            <person name="Alfaro M."/>
            <person name="Sun H."/>
            <person name="Tritt A."/>
            <person name="Yoshinaga Y."/>
            <person name="Zwiers L.-H."/>
            <person name="Turgeon B."/>
            <person name="Goodwin S."/>
            <person name="Spatafora J."/>
            <person name="Crous P."/>
            <person name="Grigoriev I."/>
        </authorList>
    </citation>
    <scope>NUCLEOTIDE SEQUENCE</scope>
    <source>
        <strain evidence="1">ATCC 200398</strain>
    </source>
</reference>
<comment type="caution">
    <text evidence="1">The sequence shown here is derived from an EMBL/GenBank/DDBJ whole genome shotgun (WGS) entry which is preliminary data.</text>
</comment>
<organism evidence="1 2">
    <name type="scientific">Lindgomyces ingoldianus</name>
    <dbReference type="NCBI Taxonomy" id="673940"/>
    <lineage>
        <taxon>Eukaryota</taxon>
        <taxon>Fungi</taxon>
        <taxon>Dikarya</taxon>
        <taxon>Ascomycota</taxon>
        <taxon>Pezizomycotina</taxon>
        <taxon>Dothideomycetes</taxon>
        <taxon>Pleosporomycetidae</taxon>
        <taxon>Pleosporales</taxon>
        <taxon>Lindgomycetaceae</taxon>
        <taxon>Lindgomyces</taxon>
    </lineage>
</organism>
<evidence type="ECO:0000313" key="2">
    <source>
        <dbReference type="Proteomes" id="UP000799755"/>
    </source>
</evidence>
<name>A0ACB6QW55_9PLEO</name>
<sequence>MPRIIFLSFSILVQLSTLFAYVSCMCYISNGSAVFNWDANSVYQPCSNDSSNVLSTICCATNRNNPSGGNIANGFTADICLPSGLCQNILTDSGGNKIYAYWRDYCTESDYKSSKCLDACTGDGQHSADGTAPLTPCGDTITATKWCCGVNNTACCSSNNPSDFEQVPISLGQPASSSTPTTASSASVTGSHTSDNPSSISPSVTQPATSTPSSSSSTSSSSGLSTGAKAGVGVGAAIGGLVLLAVGVFLGLYARRRKRSHAAKAYELPQTGYADVPEGHRGLPAHAAHHAGGYYDQPPAPSEVGGGEINEMGTEVIKKTVYRRGGVEEPVEMP</sequence>
<dbReference type="Proteomes" id="UP000799755">
    <property type="component" value="Unassembled WGS sequence"/>
</dbReference>
<evidence type="ECO:0000313" key="1">
    <source>
        <dbReference type="EMBL" id="KAF2471166.1"/>
    </source>
</evidence>
<protein>
    <submittedName>
        <fullName evidence="1">Uncharacterized protein</fullName>
    </submittedName>
</protein>
<gene>
    <name evidence="1" type="ORF">BDR25DRAFT_367896</name>
</gene>